<dbReference type="InterPro" id="IPR003593">
    <property type="entry name" value="AAA+_ATPase"/>
</dbReference>
<dbReference type="GO" id="GO:0043190">
    <property type="term" value="C:ATP-binding cassette (ABC) transporter complex"/>
    <property type="evidence" value="ECO:0007669"/>
    <property type="project" value="UniProtKB-ARBA"/>
</dbReference>
<evidence type="ECO:0000259" key="5">
    <source>
        <dbReference type="PROSITE" id="PS50893"/>
    </source>
</evidence>
<dbReference type="Gene3D" id="3.40.50.300">
    <property type="entry name" value="P-loop containing nucleotide triphosphate hydrolases"/>
    <property type="match status" value="1"/>
</dbReference>
<feature type="region of interest" description="Disordered" evidence="4">
    <location>
        <begin position="1"/>
        <end position="39"/>
    </location>
</feature>
<accession>A0A430FEJ5</accession>
<keyword evidence="1" id="KW-0813">Transport</keyword>
<comment type="caution">
    <text evidence="6">The sequence shown here is derived from an EMBL/GenBank/DDBJ whole genome shotgun (WGS) entry which is preliminary data.</text>
</comment>
<dbReference type="Proteomes" id="UP000287533">
    <property type="component" value="Unassembled WGS sequence"/>
</dbReference>
<reference evidence="6 7" key="1">
    <citation type="submission" date="2018-09" db="EMBL/GenBank/DDBJ databases">
        <title>Characterization of the phylogenetic diversity of five novel species belonging to the genus Bifidobacterium.</title>
        <authorList>
            <person name="Lugli G.A."/>
            <person name="Duranti S."/>
            <person name="Milani C."/>
        </authorList>
    </citation>
    <scope>NUCLEOTIDE SEQUENCE [LARGE SCALE GENOMIC DNA]</scope>
    <source>
        <strain evidence="6 7">2034B</strain>
    </source>
</reference>
<keyword evidence="2" id="KW-0547">Nucleotide-binding</keyword>
<dbReference type="InterPro" id="IPR017871">
    <property type="entry name" value="ABC_transporter-like_CS"/>
</dbReference>
<dbReference type="SUPFAM" id="SSF52540">
    <property type="entry name" value="P-loop containing nucleoside triphosphate hydrolases"/>
    <property type="match status" value="1"/>
</dbReference>
<proteinExistence type="predicted"/>
<dbReference type="GO" id="GO:0016887">
    <property type="term" value="F:ATP hydrolysis activity"/>
    <property type="evidence" value="ECO:0007669"/>
    <property type="project" value="InterPro"/>
</dbReference>
<dbReference type="PROSITE" id="PS50893">
    <property type="entry name" value="ABC_TRANSPORTER_2"/>
    <property type="match status" value="1"/>
</dbReference>
<dbReference type="Gene3D" id="2.40.50.100">
    <property type="match status" value="1"/>
</dbReference>
<dbReference type="GO" id="GO:0140359">
    <property type="term" value="F:ABC-type transporter activity"/>
    <property type="evidence" value="ECO:0007669"/>
    <property type="project" value="UniProtKB-ARBA"/>
</dbReference>
<evidence type="ECO:0000256" key="4">
    <source>
        <dbReference type="SAM" id="MobiDB-lite"/>
    </source>
</evidence>
<feature type="compositionally biased region" description="Polar residues" evidence="4">
    <location>
        <begin position="1"/>
        <end position="10"/>
    </location>
</feature>
<dbReference type="FunFam" id="3.40.50.300:FF:000042">
    <property type="entry name" value="Maltose/maltodextrin ABC transporter, ATP-binding protein"/>
    <property type="match status" value="1"/>
</dbReference>
<dbReference type="AlphaFoldDB" id="A0A430FEJ5"/>
<evidence type="ECO:0000256" key="1">
    <source>
        <dbReference type="ARBA" id="ARBA00022448"/>
    </source>
</evidence>
<dbReference type="PANTHER" id="PTHR42781">
    <property type="entry name" value="SPERMIDINE/PUTRESCINE IMPORT ATP-BINDING PROTEIN POTA"/>
    <property type="match status" value="1"/>
</dbReference>
<dbReference type="Pfam" id="PF00005">
    <property type="entry name" value="ABC_tran"/>
    <property type="match status" value="1"/>
</dbReference>
<dbReference type="InterPro" id="IPR003439">
    <property type="entry name" value="ABC_transporter-like_ATP-bd"/>
</dbReference>
<dbReference type="PROSITE" id="PS00211">
    <property type="entry name" value="ABC_TRANSPORTER_1"/>
    <property type="match status" value="1"/>
</dbReference>
<dbReference type="InterPro" id="IPR050093">
    <property type="entry name" value="ABC_SmlMolc_Importer"/>
</dbReference>
<dbReference type="SMART" id="SM00382">
    <property type="entry name" value="AAA"/>
    <property type="match status" value="1"/>
</dbReference>
<dbReference type="PANTHER" id="PTHR42781:SF4">
    <property type="entry name" value="SPERMIDINE_PUTRESCINE IMPORT ATP-BINDING PROTEIN POTA"/>
    <property type="match status" value="1"/>
</dbReference>
<dbReference type="InterPro" id="IPR008995">
    <property type="entry name" value="Mo/tungstate-bd_C_term_dom"/>
</dbReference>
<name>A0A430FEJ5_9BIFI</name>
<sequence>MTAEQKTSPLSAGAGVAPATGRDEEAFKNDPTATLEGVRGKDVTKAAKQLLRDSAERGGGSIQMQDVVKIYPGSTVHALDDFNLDIKPGEMVVLLGGSGCGKSTALRSLAGLEDIQGGRIMVGGQDVTGVPVNKREMAMVFQAYSLFPHMTALENVAFGLEVRGVSREERRKIAMEQLELVGLADQAKKYTQQMSGGQQQRVALARALAIKPRVLLLDEPLSALDAKVRVQLRDEIRRIQLSTGTTTVFVTHDQEEALAVADRIGVMNKGKIEQIAAPQDLYQRPATEYVATFIGLTNRLPGASDGKEATVFGQRLPLLPGSAQGDDVTVLVRPENLTLTAAGAGARSTGGEHARVEVIHFLGALVRVDTVITSGEYQRWNNGEQLKVTVQLPASELPAGLTAGDEVLVTPRPVAALAC</sequence>
<evidence type="ECO:0000313" key="7">
    <source>
        <dbReference type="Proteomes" id="UP000287533"/>
    </source>
</evidence>
<protein>
    <submittedName>
        <fullName evidence="6">ABC transporter ATP-binding protein</fullName>
    </submittedName>
</protein>
<keyword evidence="7" id="KW-1185">Reference proteome</keyword>
<evidence type="ECO:0000256" key="2">
    <source>
        <dbReference type="ARBA" id="ARBA00022741"/>
    </source>
</evidence>
<evidence type="ECO:0000313" key="6">
    <source>
        <dbReference type="EMBL" id="RSX51324.1"/>
    </source>
</evidence>
<keyword evidence="3 6" id="KW-0067">ATP-binding</keyword>
<dbReference type="InterPro" id="IPR027417">
    <property type="entry name" value="P-loop_NTPase"/>
</dbReference>
<dbReference type="EMBL" id="QXGL01000008">
    <property type="protein sequence ID" value="RSX51324.1"/>
    <property type="molecule type" value="Genomic_DNA"/>
</dbReference>
<feature type="domain" description="ABC transporter" evidence="5">
    <location>
        <begin position="62"/>
        <end position="294"/>
    </location>
</feature>
<dbReference type="RefSeq" id="WP_338142121.1">
    <property type="nucleotide sequence ID" value="NZ_QXGL01000008.1"/>
</dbReference>
<dbReference type="GO" id="GO:0005524">
    <property type="term" value="F:ATP binding"/>
    <property type="evidence" value="ECO:0007669"/>
    <property type="project" value="UniProtKB-KW"/>
</dbReference>
<gene>
    <name evidence="6" type="ORF">D2E25_1879</name>
</gene>
<dbReference type="SUPFAM" id="SSF50331">
    <property type="entry name" value="MOP-like"/>
    <property type="match status" value="1"/>
</dbReference>
<evidence type="ECO:0000256" key="3">
    <source>
        <dbReference type="ARBA" id="ARBA00022840"/>
    </source>
</evidence>
<organism evidence="6 7">
    <name type="scientific">Bifidobacterium goeldii</name>
    <dbReference type="NCBI Taxonomy" id="2306975"/>
    <lineage>
        <taxon>Bacteria</taxon>
        <taxon>Bacillati</taxon>
        <taxon>Actinomycetota</taxon>
        <taxon>Actinomycetes</taxon>
        <taxon>Bifidobacteriales</taxon>
        <taxon>Bifidobacteriaceae</taxon>
        <taxon>Bifidobacterium</taxon>
    </lineage>
</organism>